<dbReference type="Proteomes" id="UP001149813">
    <property type="component" value="Unassembled WGS sequence"/>
</dbReference>
<dbReference type="PROSITE" id="PS50191">
    <property type="entry name" value="CRAL_TRIO"/>
    <property type="match status" value="1"/>
</dbReference>
<dbReference type="AlphaFoldDB" id="A0A9W8CVQ4"/>
<dbReference type="SUPFAM" id="SSF52087">
    <property type="entry name" value="CRAL/TRIO domain"/>
    <property type="match status" value="1"/>
</dbReference>
<evidence type="ECO:0000313" key="4">
    <source>
        <dbReference type="Proteomes" id="UP001149813"/>
    </source>
</evidence>
<protein>
    <recommendedName>
        <fullName evidence="2">CRAL-TRIO domain-containing protein</fullName>
    </recommendedName>
</protein>
<dbReference type="Gene3D" id="3.40.525.10">
    <property type="entry name" value="CRAL-TRIO lipid binding domain"/>
    <property type="match status" value="1"/>
</dbReference>
<feature type="region of interest" description="Disordered" evidence="1">
    <location>
        <begin position="17"/>
        <end position="55"/>
    </location>
</feature>
<name>A0A9W8CVQ4_9FUNG</name>
<comment type="caution">
    <text evidence="3">The sequence shown here is derived from an EMBL/GenBank/DDBJ whole genome shotgun (WGS) entry which is preliminary data.</text>
</comment>
<accession>A0A9W8CVQ4</accession>
<evidence type="ECO:0000259" key="2">
    <source>
        <dbReference type="PROSITE" id="PS50191"/>
    </source>
</evidence>
<proteinExistence type="predicted"/>
<dbReference type="SMART" id="SM00516">
    <property type="entry name" value="SEC14"/>
    <property type="match status" value="1"/>
</dbReference>
<dbReference type="OrthoDB" id="75724at2759"/>
<gene>
    <name evidence="3" type="ORF">LPJ53_000388</name>
</gene>
<keyword evidence="4" id="KW-1185">Reference proteome</keyword>
<dbReference type="Pfam" id="PF00650">
    <property type="entry name" value="CRAL_TRIO"/>
    <property type="match status" value="1"/>
</dbReference>
<dbReference type="PANTHER" id="PTHR45824">
    <property type="entry name" value="GH16843P"/>
    <property type="match status" value="1"/>
</dbReference>
<dbReference type="PANTHER" id="PTHR45824:SF29">
    <property type="entry name" value="GH16843P"/>
    <property type="match status" value="1"/>
</dbReference>
<dbReference type="CDD" id="cd00170">
    <property type="entry name" value="SEC14"/>
    <property type="match status" value="1"/>
</dbReference>
<dbReference type="InterPro" id="IPR036273">
    <property type="entry name" value="CRAL/TRIO_N_dom_sf"/>
</dbReference>
<reference evidence="3" key="1">
    <citation type="submission" date="2022-07" db="EMBL/GenBank/DDBJ databases">
        <title>Phylogenomic reconstructions and comparative analyses of Kickxellomycotina fungi.</title>
        <authorList>
            <person name="Reynolds N.K."/>
            <person name="Stajich J.E."/>
            <person name="Barry K."/>
            <person name="Grigoriev I.V."/>
            <person name="Crous P."/>
            <person name="Smith M.E."/>
        </authorList>
    </citation>
    <scope>NUCLEOTIDE SEQUENCE</scope>
    <source>
        <strain evidence="3">NBRC 32514</strain>
    </source>
</reference>
<feature type="domain" description="CRAL-TRIO" evidence="2">
    <location>
        <begin position="127"/>
        <end position="296"/>
    </location>
</feature>
<dbReference type="InterPro" id="IPR036865">
    <property type="entry name" value="CRAL-TRIO_dom_sf"/>
</dbReference>
<evidence type="ECO:0000313" key="3">
    <source>
        <dbReference type="EMBL" id="KAJ1725458.1"/>
    </source>
</evidence>
<sequence>MASFFSGLLGRKPAAAAEAESDAVDSAVYDTTPRLTPYAGQPVDPTPPATPEEQKTVDHVTSQLPQLLADLPAEPADAPQFNARSFLSPTRILQYVRANKNDPAKTLARLRATLLWHISYRPHVLSEEVVRQEGGTGKLFVNGWDRMGRPLMYMFPQRQNTKEAKGQLRFTVDTMEQAIRSMPEGVTKITFVIDVSQYSMAQSVALSTAREFLHILEAHYPERLGKALVISPPRMFVMFYHIIAPFIDPVTKAKVAFVDLDGSRAVSAEGPWVDINEHIDPEQLLSEVGGQWNYRYQHDAYWAEMEKSYNRSLESTGAPTKETTEDASKDDTDDASKNATEDASKDVSEDTSKGVSEDTSKDVTEDTDNNATEDTSAAEPSHDNSDKAATD</sequence>
<evidence type="ECO:0000256" key="1">
    <source>
        <dbReference type="SAM" id="MobiDB-lite"/>
    </source>
</evidence>
<feature type="compositionally biased region" description="Basic and acidic residues" evidence="1">
    <location>
        <begin position="322"/>
        <end position="364"/>
    </location>
</feature>
<dbReference type="InterPro" id="IPR001251">
    <property type="entry name" value="CRAL-TRIO_dom"/>
</dbReference>
<organism evidence="3 4">
    <name type="scientific">Coemansia erecta</name>
    <dbReference type="NCBI Taxonomy" id="147472"/>
    <lineage>
        <taxon>Eukaryota</taxon>
        <taxon>Fungi</taxon>
        <taxon>Fungi incertae sedis</taxon>
        <taxon>Zoopagomycota</taxon>
        <taxon>Kickxellomycotina</taxon>
        <taxon>Kickxellomycetes</taxon>
        <taxon>Kickxellales</taxon>
        <taxon>Kickxellaceae</taxon>
        <taxon>Coemansia</taxon>
    </lineage>
</organism>
<dbReference type="InterPro" id="IPR052578">
    <property type="entry name" value="PI_Transfer_CRAL-TRIO"/>
</dbReference>
<feature type="compositionally biased region" description="Low complexity" evidence="1">
    <location>
        <begin position="17"/>
        <end position="28"/>
    </location>
</feature>
<dbReference type="GO" id="GO:0008526">
    <property type="term" value="F:phosphatidylinositol transfer activity"/>
    <property type="evidence" value="ECO:0007669"/>
    <property type="project" value="TreeGrafter"/>
</dbReference>
<dbReference type="SUPFAM" id="SSF46938">
    <property type="entry name" value="CRAL/TRIO N-terminal domain"/>
    <property type="match status" value="1"/>
</dbReference>
<dbReference type="EMBL" id="JANBOJ010000005">
    <property type="protein sequence ID" value="KAJ1725458.1"/>
    <property type="molecule type" value="Genomic_DNA"/>
</dbReference>
<feature type="region of interest" description="Disordered" evidence="1">
    <location>
        <begin position="313"/>
        <end position="391"/>
    </location>
</feature>
<feature type="compositionally biased region" description="Basic and acidic residues" evidence="1">
    <location>
        <begin position="380"/>
        <end position="391"/>
    </location>
</feature>